<dbReference type="EMBL" id="KZ383216">
    <property type="protein sequence ID" value="PIO56021.1"/>
    <property type="molecule type" value="Genomic_DNA"/>
</dbReference>
<keyword evidence="4" id="KW-0645">Protease</keyword>
<dbReference type="GO" id="GO:0006508">
    <property type="term" value="P:proteolysis"/>
    <property type="evidence" value="ECO:0007669"/>
    <property type="project" value="UniProtKB-KW"/>
</dbReference>
<sequence length="223" mass="25105">MHGEERNRDHFAPFVAENFSSYVARKRQPGQHGNHVELQAISEMFARPIEIYEYSEMVDPFAPTAGIGLGLPDLYPRGANNLRDAVKESEDRSVEQALLESQLALTDIERTEREINEQIARDSYMEYLRMLVDSGNPAPGSITREDICDSTRGSSEVQGGTERRQPKSTLYEELLALEEYGPCPATAEEEDEALACALSLSKQQYLEELQYRYGTGSEDCNNN</sequence>
<dbReference type="InterPro" id="IPR003323">
    <property type="entry name" value="OTU_dom"/>
</dbReference>
<reference evidence="10 11" key="1">
    <citation type="submission" date="2015-09" db="EMBL/GenBank/DDBJ databases">
        <title>Draft genome of the parasitic nematode Teladorsagia circumcincta isolate WARC Sus (inbred).</title>
        <authorList>
            <person name="Mitreva M."/>
        </authorList>
    </citation>
    <scope>NUCLEOTIDE SEQUENCE [LARGE SCALE GENOMIC DNA]</scope>
    <source>
        <strain evidence="10 11">S</strain>
    </source>
</reference>
<evidence type="ECO:0000256" key="1">
    <source>
        <dbReference type="ARBA" id="ARBA00000707"/>
    </source>
</evidence>
<evidence type="ECO:0000256" key="3">
    <source>
        <dbReference type="ARBA" id="ARBA00012759"/>
    </source>
</evidence>
<feature type="domain" description="OTU" evidence="9">
    <location>
        <begin position="7"/>
        <end position="56"/>
    </location>
</feature>
<organism evidence="10 11">
    <name type="scientific">Teladorsagia circumcincta</name>
    <name type="common">Brown stomach worm</name>
    <name type="synonym">Ostertagia circumcincta</name>
    <dbReference type="NCBI Taxonomy" id="45464"/>
    <lineage>
        <taxon>Eukaryota</taxon>
        <taxon>Metazoa</taxon>
        <taxon>Ecdysozoa</taxon>
        <taxon>Nematoda</taxon>
        <taxon>Chromadorea</taxon>
        <taxon>Rhabditida</taxon>
        <taxon>Rhabditina</taxon>
        <taxon>Rhabditomorpha</taxon>
        <taxon>Strongyloidea</taxon>
        <taxon>Trichostrongylidae</taxon>
        <taxon>Teladorsagia</taxon>
    </lineage>
</organism>
<evidence type="ECO:0000313" key="10">
    <source>
        <dbReference type="EMBL" id="PIO56021.1"/>
    </source>
</evidence>
<dbReference type="Gene3D" id="3.90.70.80">
    <property type="match status" value="1"/>
</dbReference>
<name>A0A2G9TDI5_TELCI</name>
<evidence type="ECO:0000256" key="2">
    <source>
        <dbReference type="ARBA" id="ARBA00010407"/>
    </source>
</evidence>
<dbReference type="OrthoDB" id="409956at2759"/>
<dbReference type="GO" id="GO:0004843">
    <property type="term" value="F:cysteine-type deubiquitinase activity"/>
    <property type="evidence" value="ECO:0007669"/>
    <property type="project" value="UniProtKB-EC"/>
</dbReference>
<dbReference type="InterPro" id="IPR050704">
    <property type="entry name" value="Peptidase_C85-like"/>
</dbReference>
<dbReference type="GO" id="GO:0016579">
    <property type="term" value="P:protein deubiquitination"/>
    <property type="evidence" value="ECO:0007669"/>
    <property type="project" value="TreeGrafter"/>
</dbReference>
<proteinExistence type="inferred from homology"/>
<dbReference type="EC" id="3.4.19.12" evidence="3"/>
<evidence type="ECO:0000256" key="4">
    <source>
        <dbReference type="ARBA" id="ARBA00022670"/>
    </source>
</evidence>
<dbReference type="Proteomes" id="UP000230423">
    <property type="component" value="Unassembled WGS sequence"/>
</dbReference>
<accession>A0A2G9TDI5</accession>
<dbReference type="SUPFAM" id="SSF54001">
    <property type="entry name" value="Cysteine proteinases"/>
    <property type="match status" value="1"/>
</dbReference>
<evidence type="ECO:0000256" key="7">
    <source>
        <dbReference type="ARBA" id="ARBA00033460"/>
    </source>
</evidence>
<dbReference type="PANTHER" id="PTHR12419:SF4">
    <property type="entry name" value="OTU DOMAIN-CONTAINING PROTEIN 5"/>
    <property type="match status" value="1"/>
</dbReference>
<protein>
    <recommendedName>
        <fullName evidence="3">ubiquitinyl hydrolase 1</fullName>
        <ecNumber evidence="3">3.4.19.12</ecNumber>
    </recommendedName>
    <alternativeName>
        <fullName evidence="7">Deubiquitinating enzyme A</fullName>
    </alternativeName>
</protein>
<dbReference type="Pfam" id="PF02338">
    <property type="entry name" value="OTU"/>
    <property type="match status" value="1"/>
</dbReference>
<comment type="catalytic activity">
    <reaction evidence="1">
        <text>Thiol-dependent hydrolysis of ester, thioester, amide, peptide and isopeptide bonds formed by the C-terminal Gly of ubiquitin (a 76-residue protein attached to proteins as an intracellular targeting signal).</text>
        <dbReference type="EC" id="3.4.19.12"/>
    </reaction>
</comment>
<feature type="region of interest" description="Disordered" evidence="8">
    <location>
        <begin position="139"/>
        <end position="166"/>
    </location>
</feature>
<comment type="similarity">
    <text evidence="2">Belongs to the peptidase C85 family.</text>
</comment>
<gene>
    <name evidence="10" type="ORF">TELCIR_22586</name>
</gene>
<evidence type="ECO:0000256" key="8">
    <source>
        <dbReference type="SAM" id="MobiDB-lite"/>
    </source>
</evidence>
<keyword evidence="5" id="KW-0833">Ubl conjugation pathway</keyword>
<evidence type="ECO:0000256" key="5">
    <source>
        <dbReference type="ARBA" id="ARBA00022786"/>
    </source>
</evidence>
<keyword evidence="6" id="KW-0378">Hydrolase</keyword>
<evidence type="ECO:0000259" key="9">
    <source>
        <dbReference type="Pfam" id="PF02338"/>
    </source>
</evidence>
<dbReference type="PANTHER" id="PTHR12419">
    <property type="entry name" value="OTU DOMAIN CONTAINING PROTEIN"/>
    <property type="match status" value="1"/>
</dbReference>
<dbReference type="InterPro" id="IPR038765">
    <property type="entry name" value="Papain-like_cys_pep_sf"/>
</dbReference>
<keyword evidence="11" id="KW-1185">Reference proteome</keyword>
<dbReference type="GO" id="GO:0061578">
    <property type="term" value="F:K63-linked deubiquitinase activity"/>
    <property type="evidence" value="ECO:0007669"/>
    <property type="project" value="TreeGrafter"/>
</dbReference>
<dbReference type="AlphaFoldDB" id="A0A2G9TDI5"/>
<evidence type="ECO:0000256" key="6">
    <source>
        <dbReference type="ARBA" id="ARBA00022801"/>
    </source>
</evidence>
<evidence type="ECO:0000313" key="11">
    <source>
        <dbReference type="Proteomes" id="UP000230423"/>
    </source>
</evidence>